<feature type="compositionally biased region" description="Polar residues" evidence="6">
    <location>
        <begin position="65"/>
        <end position="81"/>
    </location>
</feature>
<dbReference type="InterPro" id="IPR006201">
    <property type="entry name" value="Neur_channel"/>
</dbReference>
<dbReference type="CDD" id="cd18997">
    <property type="entry name" value="LGIC_ECD_nAChR"/>
    <property type="match status" value="1"/>
</dbReference>
<feature type="transmembrane region" description="Helical" evidence="5">
    <location>
        <begin position="309"/>
        <end position="332"/>
    </location>
</feature>
<dbReference type="InterPro" id="IPR038050">
    <property type="entry name" value="Neuro_actylchol_rec"/>
</dbReference>
<evidence type="ECO:0000259" key="7">
    <source>
        <dbReference type="Pfam" id="PF02931"/>
    </source>
</evidence>
<feature type="signal peptide" evidence="5">
    <location>
        <begin position="1"/>
        <end position="18"/>
    </location>
</feature>
<keyword evidence="4 5" id="KW-0472">Membrane</keyword>
<dbReference type="GO" id="GO:0004888">
    <property type="term" value="F:transmembrane signaling receptor activity"/>
    <property type="evidence" value="ECO:0007669"/>
    <property type="project" value="InterPro"/>
</dbReference>
<dbReference type="PANTHER" id="PTHR18945">
    <property type="entry name" value="NEUROTRANSMITTER GATED ION CHANNEL"/>
    <property type="match status" value="1"/>
</dbReference>
<comment type="similarity">
    <text evidence="5">Belongs to the ligand-gated ion channel (TC 1.A.9) family.</text>
</comment>
<dbReference type="Gene3D" id="1.20.58.390">
    <property type="entry name" value="Neurotransmitter-gated ion-channel transmembrane domain"/>
    <property type="match status" value="1"/>
</dbReference>
<evidence type="ECO:0000313" key="10">
    <source>
        <dbReference type="WBParaSite" id="MBELARI_LOCUS17018"/>
    </source>
</evidence>
<keyword evidence="2 5" id="KW-0812">Transmembrane</keyword>
<keyword evidence="3 5" id="KW-1133">Transmembrane helix</keyword>
<dbReference type="PRINTS" id="PR00252">
    <property type="entry name" value="NRIONCHANNEL"/>
</dbReference>
<keyword evidence="9" id="KW-1185">Reference proteome</keyword>
<feature type="chain" id="PRO_5041769257" evidence="5">
    <location>
        <begin position="19"/>
        <end position="637"/>
    </location>
</feature>
<dbReference type="SUPFAM" id="SSF63712">
    <property type="entry name" value="Nicotinic receptor ligand binding domain-like"/>
    <property type="match status" value="1"/>
</dbReference>
<evidence type="ECO:0000256" key="1">
    <source>
        <dbReference type="ARBA" id="ARBA00004141"/>
    </source>
</evidence>
<dbReference type="GO" id="GO:0005230">
    <property type="term" value="F:extracellular ligand-gated monoatomic ion channel activity"/>
    <property type="evidence" value="ECO:0007669"/>
    <property type="project" value="InterPro"/>
</dbReference>
<proteinExistence type="inferred from homology"/>
<evidence type="ECO:0000256" key="4">
    <source>
        <dbReference type="ARBA" id="ARBA00023136"/>
    </source>
</evidence>
<dbReference type="InterPro" id="IPR018000">
    <property type="entry name" value="Neurotransmitter_ion_chnl_CS"/>
</dbReference>
<keyword evidence="5" id="KW-0407">Ion channel</keyword>
<comment type="subcellular location">
    <subcellularLocation>
        <location evidence="1">Membrane</location>
        <topology evidence="1">Multi-pass membrane protein</topology>
    </subcellularLocation>
</comment>
<dbReference type="GO" id="GO:0016020">
    <property type="term" value="C:membrane"/>
    <property type="evidence" value="ECO:0007669"/>
    <property type="project" value="UniProtKB-SubCell"/>
</dbReference>
<feature type="transmembrane region" description="Helical" evidence="5">
    <location>
        <begin position="344"/>
        <end position="362"/>
    </location>
</feature>
<dbReference type="WBParaSite" id="MBELARI_LOCUS17018">
    <property type="protein sequence ID" value="MBELARI_LOCUS17018"/>
    <property type="gene ID" value="MBELARI_LOCUS17018"/>
</dbReference>
<dbReference type="Pfam" id="PF02932">
    <property type="entry name" value="Neur_chan_memb"/>
    <property type="match status" value="1"/>
</dbReference>
<dbReference type="FunFam" id="2.70.170.10:FF:000030">
    <property type="entry name" value="AcetylCholine Receptor"/>
    <property type="match status" value="1"/>
</dbReference>
<keyword evidence="5" id="KW-0406">Ion transport</keyword>
<accession>A0AAF3ESA6</accession>
<dbReference type="InterPro" id="IPR036734">
    <property type="entry name" value="Neur_chan_lig-bd_sf"/>
</dbReference>
<feature type="region of interest" description="Disordered" evidence="6">
    <location>
        <begin position="25"/>
        <end position="87"/>
    </location>
</feature>
<feature type="transmembrane region" description="Helical" evidence="5">
    <location>
        <begin position="586"/>
        <end position="609"/>
    </location>
</feature>
<dbReference type="Proteomes" id="UP000887575">
    <property type="component" value="Unassembled WGS sequence"/>
</dbReference>
<dbReference type="SUPFAM" id="SSF90112">
    <property type="entry name" value="Neurotransmitter-gated ion-channel transmembrane pore"/>
    <property type="match status" value="1"/>
</dbReference>
<dbReference type="AlphaFoldDB" id="A0AAF3ESA6"/>
<dbReference type="InterPro" id="IPR036719">
    <property type="entry name" value="Neuro-gated_channel_TM_sf"/>
</dbReference>
<reference evidence="10" key="1">
    <citation type="submission" date="2024-02" db="UniProtKB">
        <authorList>
            <consortium name="WormBaseParasite"/>
        </authorList>
    </citation>
    <scope>IDENTIFICATION</scope>
</reference>
<organism evidence="9 10">
    <name type="scientific">Mesorhabditis belari</name>
    <dbReference type="NCBI Taxonomy" id="2138241"/>
    <lineage>
        <taxon>Eukaryota</taxon>
        <taxon>Metazoa</taxon>
        <taxon>Ecdysozoa</taxon>
        <taxon>Nematoda</taxon>
        <taxon>Chromadorea</taxon>
        <taxon>Rhabditida</taxon>
        <taxon>Rhabditina</taxon>
        <taxon>Rhabditomorpha</taxon>
        <taxon>Rhabditoidea</taxon>
        <taxon>Rhabditidae</taxon>
        <taxon>Mesorhabditinae</taxon>
        <taxon>Mesorhabditis</taxon>
    </lineage>
</organism>
<evidence type="ECO:0000256" key="2">
    <source>
        <dbReference type="ARBA" id="ARBA00022692"/>
    </source>
</evidence>
<feature type="transmembrane region" description="Helical" evidence="5">
    <location>
        <begin position="374"/>
        <end position="399"/>
    </location>
</feature>
<protein>
    <submittedName>
        <fullName evidence="10">Uncharacterized protein</fullName>
    </submittedName>
</protein>
<evidence type="ECO:0000313" key="9">
    <source>
        <dbReference type="Proteomes" id="UP000887575"/>
    </source>
</evidence>
<dbReference type="CDD" id="cd19051">
    <property type="entry name" value="LGIC_TM_cation"/>
    <property type="match status" value="1"/>
</dbReference>
<evidence type="ECO:0000256" key="6">
    <source>
        <dbReference type="SAM" id="MobiDB-lite"/>
    </source>
</evidence>
<evidence type="ECO:0000259" key="8">
    <source>
        <dbReference type="Pfam" id="PF02932"/>
    </source>
</evidence>
<dbReference type="InterPro" id="IPR006029">
    <property type="entry name" value="Neurotrans-gated_channel_TM"/>
</dbReference>
<evidence type="ECO:0000256" key="3">
    <source>
        <dbReference type="ARBA" id="ARBA00022989"/>
    </source>
</evidence>
<evidence type="ECO:0000256" key="5">
    <source>
        <dbReference type="RuleBase" id="RU000687"/>
    </source>
</evidence>
<dbReference type="Gene3D" id="2.70.170.10">
    <property type="entry name" value="Neurotransmitter-gated ion-channel ligand-binding domain"/>
    <property type="match status" value="1"/>
</dbReference>
<dbReference type="Pfam" id="PF02931">
    <property type="entry name" value="Neur_chan_LBD"/>
    <property type="match status" value="1"/>
</dbReference>
<keyword evidence="5" id="KW-0813">Transport</keyword>
<feature type="domain" description="Neurotransmitter-gated ion-channel transmembrane" evidence="8">
    <location>
        <begin position="315"/>
        <end position="599"/>
    </location>
</feature>
<keyword evidence="5" id="KW-0732">Signal</keyword>
<dbReference type="InterPro" id="IPR006202">
    <property type="entry name" value="Neur_chan_lig-bd"/>
</dbReference>
<dbReference type="PROSITE" id="PS00236">
    <property type="entry name" value="NEUROTR_ION_CHANNEL"/>
    <property type="match status" value="1"/>
</dbReference>
<name>A0AAF3ESA6_9BILA</name>
<sequence>MDKWLIFLLSVLSIVCFGYENYEANPTKSSPFPQTPRPTQPNEMAKRRFSFRVRASKRDLRDSPSSRNPKNSTPTPRKTASTQLLAETELEEPTAQTLMKALMNKRGENILRPRRNASTSVDVTFKMELYQIIELNERQQYVKVSAWIIERWYDDFLYWNPDNFENITEVKIPWTQIWIPDTVLYNTVVMKDDDQRRLMYAKITTKYKEKRSYVEFLYPAIFTFSCKLYLQFFPYDVQTCHMIFGSWTSDNKDIDYHPHTMEVGTSNYLINEGWTLMGTQVERHEMKYVCCPNNYTLLDFTLYLKRRPLFYLVNLVIPTFIITLIAITGFFTTSSTTEVREEKISLCITTLLSMSILMLMVSDQMPSTSTFIPLISWFYMCAIVIISVGAIAASFVISIQKFGRLGKRMPMRMIKIVRFISRVAMVRIPAHLKPKSTLMNKKISLAHARASYAVKHNHHYHDDDEDDDLDESRKSTIAQFAKYFFSAGTEMAAYPMGDYANNNEPLIQNGTVDNKASKIASPTTVTPAEHAQFRARAFSKVASEADGEDKIDFDAIEKEVREMEIKRELSKIEYDWLATVIERCTFLLFLLTFLAVAFGINIIGFVHWYNARPPLSATRNRDPLFVFGPPFVHGSGS</sequence>
<feature type="domain" description="Neurotransmitter-gated ion-channel ligand-binding" evidence="7">
    <location>
        <begin position="97"/>
        <end position="308"/>
    </location>
</feature>